<proteinExistence type="predicted"/>
<protein>
    <submittedName>
        <fullName evidence="1">Uncharacterized protein</fullName>
    </submittedName>
</protein>
<dbReference type="Proteomes" id="UP000053411">
    <property type="component" value="Unassembled WGS sequence"/>
</dbReference>
<evidence type="ECO:0000313" key="1">
    <source>
        <dbReference type="EMBL" id="KIY03989.1"/>
    </source>
</evidence>
<evidence type="ECO:0000313" key="2">
    <source>
        <dbReference type="Proteomes" id="UP000053411"/>
    </source>
</evidence>
<keyword evidence="2" id="KW-1185">Reference proteome</keyword>
<name>A0A0D2L4L2_9EURO</name>
<dbReference type="AlphaFoldDB" id="A0A0D2L4L2"/>
<reference evidence="1 2" key="1">
    <citation type="submission" date="2015-01" db="EMBL/GenBank/DDBJ databases">
        <title>The Genome Sequence of Fonsecaea multimorphosa CBS 102226.</title>
        <authorList>
            <consortium name="The Broad Institute Genomics Platform"/>
            <person name="Cuomo C."/>
            <person name="de Hoog S."/>
            <person name="Gorbushina A."/>
            <person name="Stielow B."/>
            <person name="Teixiera M."/>
            <person name="Abouelleil A."/>
            <person name="Chapman S.B."/>
            <person name="Priest M."/>
            <person name="Young S.K."/>
            <person name="Wortman J."/>
            <person name="Nusbaum C."/>
            <person name="Birren B."/>
        </authorList>
    </citation>
    <scope>NUCLEOTIDE SEQUENCE [LARGE SCALE GENOMIC DNA]</scope>
    <source>
        <strain evidence="1 2">CBS 102226</strain>
    </source>
</reference>
<dbReference type="RefSeq" id="XP_016638111.1">
    <property type="nucleotide sequence ID" value="XM_016771201.1"/>
</dbReference>
<dbReference type="EMBL" id="KN848062">
    <property type="protein sequence ID" value="KIY03989.1"/>
    <property type="molecule type" value="Genomic_DNA"/>
</dbReference>
<gene>
    <name evidence="1" type="ORF">Z520_00681</name>
</gene>
<organism evidence="1 2">
    <name type="scientific">Fonsecaea multimorphosa CBS 102226</name>
    <dbReference type="NCBI Taxonomy" id="1442371"/>
    <lineage>
        <taxon>Eukaryota</taxon>
        <taxon>Fungi</taxon>
        <taxon>Dikarya</taxon>
        <taxon>Ascomycota</taxon>
        <taxon>Pezizomycotina</taxon>
        <taxon>Eurotiomycetes</taxon>
        <taxon>Chaetothyriomycetidae</taxon>
        <taxon>Chaetothyriales</taxon>
        <taxon>Herpotrichiellaceae</taxon>
        <taxon>Fonsecaea</taxon>
    </lineage>
</organism>
<sequence>METSALASVIHLHEWVDRLCATEPEEYLNSWGQYCKRMGNESPLCDMLLSKGVLPVRNARPWSDAFESEITPQSQSCSRRRLHAAVNILDQPLTDTGEGLGISCATIDQQPDAILDSNDQNRKPPRPAIFEPLLRKKRSFALKTRHGQAPNVTPERHTSGDFPAAITCQYVSTLEYFRGVLLSCSTKLATFSSEILNNTKPTAG</sequence>
<accession>A0A0D2L4L2</accession>
<dbReference type="GeneID" id="27706427"/>
<dbReference type="OrthoDB" id="4159632at2759"/>
<dbReference type="VEuPathDB" id="FungiDB:Z520_00681"/>